<proteinExistence type="predicted"/>
<dbReference type="EMBL" id="JAUTXU010000184">
    <property type="protein sequence ID" value="KAK3700531.1"/>
    <property type="molecule type" value="Genomic_DNA"/>
</dbReference>
<evidence type="ECO:0000313" key="2">
    <source>
        <dbReference type="Proteomes" id="UP001281147"/>
    </source>
</evidence>
<name>A0ACC3MPE8_9PEZI</name>
<reference evidence="1" key="1">
    <citation type="submission" date="2023-07" db="EMBL/GenBank/DDBJ databases">
        <title>Black Yeasts Isolated from many extreme environments.</title>
        <authorList>
            <person name="Coleine C."/>
            <person name="Stajich J.E."/>
            <person name="Selbmann L."/>
        </authorList>
    </citation>
    <scope>NUCLEOTIDE SEQUENCE</scope>
    <source>
        <strain evidence="1">CCFEE 5714</strain>
    </source>
</reference>
<organism evidence="1 2">
    <name type="scientific">Vermiconidia calcicola</name>
    <dbReference type="NCBI Taxonomy" id="1690605"/>
    <lineage>
        <taxon>Eukaryota</taxon>
        <taxon>Fungi</taxon>
        <taxon>Dikarya</taxon>
        <taxon>Ascomycota</taxon>
        <taxon>Pezizomycotina</taxon>
        <taxon>Dothideomycetes</taxon>
        <taxon>Dothideomycetidae</taxon>
        <taxon>Mycosphaerellales</taxon>
        <taxon>Extremaceae</taxon>
        <taxon>Vermiconidia</taxon>
    </lineage>
</organism>
<protein>
    <submittedName>
        <fullName evidence="1">Uncharacterized protein</fullName>
    </submittedName>
</protein>
<evidence type="ECO:0000313" key="1">
    <source>
        <dbReference type="EMBL" id="KAK3700531.1"/>
    </source>
</evidence>
<gene>
    <name evidence="1" type="ORF">LTR37_015932</name>
</gene>
<dbReference type="Proteomes" id="UP001281147">
    <property type="component" value="Unassembled WGS sequence"/>
</dbReference>
<keyword evidence="2" id="KW-1185">Reference proteome</keyword>
<comment type="caution">
    <text evidence="1">The sequence shown here is derived from an EMBL/GenBank/DDBJ whole genome shotgun (WGS) entry which is preliminary data.</text>
</comment>
<sequence length="287" mass="31711">MAAFELKPLEGQFIHWQSLITNLLGPDAEQPICDAIHNGNEQRVRELSSQLQGAPMIISKREAIVRGRSDLLRILLENDKTVSEDLVAAASDRRDKGCVSTLLDFGWPIDRPVYFAASILCLAIDDAGFMQWLIEKGADINAKSNLDETVLAMAISKGSMKVVQLLLEQGADLTHGNLLHCAAERKNHSEGAELVQHLMRNGAHVNAYRYDNPIARRFRGMSQLLLPLHVACYEQNTYVAKVLLQNGADPLGLVLEQGQMVPPTALEIAFVNCGQEMVDLLSNYTPK</sequence>
<accession>A0ACC3MPE8</accession>